<keyword evidence="8" id="KW-0804">Transcription</keyword>
<accession>A0A6A0H090</accession>
<reference evidence="12" key="1">
    <citation type="submission" date="2014-08" db="EMBL/GenBank/DDBJ databases">
        <authorList>
            <person name="Murali S."/>
            <person name="Richards S."/>
            <person name="Bandaranaike D."/>
            <person name="Bellair M."/>
            <person name="Blankenburg K."/>
            <person name="Chao H."/>
            <person name="Dinh H."/>
            <person name="Doddapaneni H."/>
            <person name="Dugan-Rocha S."/>
            <person name="Elkadiri S."/>
            <person name="Gnanaolivu R."/>
            <person name="Hughes D."/>
            <person name="Lee S."/>
            <person name="Li M."/>
            <person name="Ming W."/>
            <person name="Munidasa M."/>
            <person name="Muniz J."/>
            <person name="Nguyen L."/>
            <person name="Osuji N."/>
            <person name="Pu L.-L."/>
            <person name="Puazo M."/>
            <person name="Skinner E."/>
            <person name="Qu C."/>
            <person name="Quiroz J."/>
            <person name="Raj R."/>
            <person name="Weissenberger G."/>
            <person name="Xin Y."/>
            <person name="Zou X."/>
            <person name="Han Y."/>
            <person name="Worley K."/>
            <person name="Muzny D."/>
            <person name="Gibbs R."/>
        </authorList>
    </citation>
    <scope>NUCLEOTIDE SEQUENCE</scope>
    <source>
        <strain evidence="12">HAZT.00-mixed</strain>
        <tissue evidence="12">Whole organism</tissue>
    </source>
</reference>
<keyword evidence="3" id="KW-0677">Repeat</keyword>
<dbReference type="PANTHER" id="PTHR24394:SF29">
    <property type="entry name" value="MYONEURIN"/>
    <property type="match status" value="1"/>
</dbReference>
<dbReference type="FunFam" id="3.30.160.60:FF:000149">
    <property type="entry name" value="Zinc finger protein 569"/>
    <property type="match status" value="1"/>
</dbReference>
<dbReference type="InterPro" id="IPR013087">
    <property type="entry name" value="Znf_C2H2_type"/>
</dbReference>
<sequence>MIYLYVCGKGFRQASTLCRHKIIHTAEKPHKCHTCGKAFNRSSTLNTHVRIHQNYKPW</sequence>
<keyword evidence="7" id="KW-0238">DNA-binding</keyword>
<dbReference type="GO" id="GO:0008270">
    <property type="term" value="F:zinc ion binding"/>
    <property type="evidence" value="ECO:0007669"/>
    <property type="project" value="UniProtKB-KW"/>
</dbReference>
<keyword evidence="2" id="KW-0479">Metal-binding</keyword>
<dbReference type="GO" id="GO:0003677">
    <property type="term" value="F:DNA binding"/>
    <property type="evidence" value="ECO:0007669"/>
    <property type="project" value="UniProtKB-KW"/>
</dbReference>
<evidence type="ECO:0000256" key="3">
    <source>
        <dbReference type="ARBA" id="ARBA00022737"/>
    </source>
</evidence>
<dbReference type="EMBL" id="JQDR03010100">
    <property type="protein sequence ID" value="KAA0194710.1"/>
    <property type="molecule type" value="Genomic_DNA"/>
</dbReference>
<name>A0A6A0H090_HYAAZ</name>
<dbReference type="SUPFAM" id="SSF57667">
    <property type="entry name" value="beta-beta-alpha zinc fingers"/>
    <property type="match status" value="1"/>
</dbReference>
<gene>
    <name evidence="12" type="ORF">HAZT_HAZT010724</name>
</gene>
<dbReference type="FunFam" id="3.30.160.60:FF:000103">
    <property type="entry name" value="FEZ family zinc finger 1"/>
    <property type="match status" value="1"/>
</dbReference>
<evidence type="ECO:0000259" key="11">
    <source>
        <dbReference type="PROSITE" id="PS50157"/>
    </source>
</evidence>
<dbReference type="Gene3D" id="3.30.160.60">
    <property type="entry name" value="Classic Zinc Finger"/>
    <property type="match status" value="2"/>
</dbReference>
<keyword evidence="5" id="KW-0862">Zinc</keyword>
<organism evidence="12">
    <name type="scientific">Hyalella azteca</name>
    <name type="common">Amphipod</name>
    <dbReference type="NCBI Taxonomy" id="294128"/>
    <lineage>
        <taxon>Eukaryota</taxon>
        <taxon>Metazoa</taxon>
        <taxon>Ecdysozoa</taxon>
        <taxon>Arthropoda</taxon>
        <taxon>Crustacea</taxon>
        <taxon>Multicrustacea</taxon>
        <taxon>Malacostraca</taxon>
        <taxon>Eumalacostraca</taxon>
        <taxon>Peracarida</taxon>
        <taxon>Amphipoda</taxon>
        <taxon>Senticaudata</taxon>
        <taxon>Talitrida</taxon>
        <taxon>Talitroidea</taxon>
        <taxon>Hyalellidae</taxon>
        <taxon>Hyalella</taxon>
    </lineage>
</organism>
<dbReference type="GO" id="GO:0000981">
    <property type="term" value="F:DNA-binding transcription factor activity, RNA polymerase II-specific"/>
    <property type="evidence" value="ECO:0007669"/>
    <property type="project" value="TreeGrafter"/>
</dbReference>
<keyword evidence="6" id="KW-0805">Transcription regulation</keyword>
<keyword evidence="4 10" id="KW-0863">Zinc-finger</keyword>
<feature type="non-terminal residue" evidence="12">
    <location>
        <position position="58"/>
    </location>
</feature>
<dbReference type="Proteomes" id="UP000711488">
    <property type="component" value="Unassembled WGS sequence"/>
</dbReference>
<evidence type="ECO:0000256" key="4">
    <source>
        <dbReference type="ARBA" id="ARBA00022771"/>
    </source>
</evidence>
<dbReference type="PROSITE" id="PS50157">
    <property type="entry name" value="ZINC_FINGER_C2H2_2"/>
    <property type="match status" value="2"/>
</dbReference>
<evidence type="ECO:0000256" key="2">
    <source>
        <dbReference type="ARBA" id="ARBA00022723"/>
    </source>
</evidence>
<keyword evidence="9" id="KW-0539">Nucleus</keyword>
<reference evidence="12" key="3">
    <citation type="submission" date="2019-06" db="EMBL/GenBank/DDBJ databases">
        <authorList>
            <person name="Poynton C."/>
            <person name="Hasenbein S."/>
            <person name="Benoit J.B."/>
            <person name="Sepulveda M.S."/>
            <person name="Poelchau M.F."/>
            <person name="Murali S.C."/>
            <person name="Chen S."/>
            <person name="Glastad K.M."/>
            <person name="Werren J.H."/>
            <person name="Vineis J.H."/>
            <person name="Bowen J.L."/>
            <person name="Friedrich M."/>
            <person name="Jones J."/>
            <person name="Robertson H.M."/>
            <person name="Feyereisen R."/>
            <person name="Mechler-Hickson A."/>
            <person name="Mathers N."/>
            <person name="Lee C.E."/>
            <person name="Colbourne J.K."/>
            <person name="Biales A."/>
            <person name="Johnston J.S."/>
            <person name="Wellborn G.A."/>
            <person name="Rosendale A.J."/>
            <person name="Cridge A.G."/>
            <person name="Munoz-Torres M.C."/>
            <person name="Bain P.A."/>
            <person name="Manny A.R."/>
            <person name="Major K.M."/>
            <person name="Lambert F.N."/>
            <person name="Vulpe C.D."/>
            <person name="Tuck P."/>
            <person name="Blalock B.J."/>
            <person name="Lin Y.-Y."/>
            <person name="Smith M.E."/>
            <person name="Ochoa-Acuna H."/>
            <person name="Chen M.-J.M."/>
            <person name="Childers C.P."/>
            <person name="Qu J."/>
            <person name="Dugan S."/>
            <person name="Lee S.L."/>
            <person name="Chao H."/>
            <person name="Dinh H."/>
            <person name="Han Y."/>
            <person name="Doddapaneni H."/>
            <person name="Worley K.C."/>
            <person name="Muzny D.M."/>
            <person name="Gibbs R.A."/>
            <person name="Richards S."/>
        </authorList>
    </citation>
    <scope>NUCLEOTIDE SEQUENCE</scope>
    <source>
        <strain evidence="12">HAZT.00-mixed</strain>
        <tissue evidence="12">Whole organism</tissue>
    </source>
</reference>
<dbReference type="InterPro" id="IPR036236">
    <property type="entry name" value="Znf_C2H2_sf"/>
</dbReference>
<dbReference type="GO" id="GO:0005634">
    <property type="term" value="C:nucleus"/>
    <property type="evidence" value="ECO:0007669"/>
    <property type="project" value="UniProtKB-SubCell"/>
</dbReference>
<proteinExistence type="predicted"/>
<dbReference type="AlphaFoldDB" id="A0A6A0H090"/>
<dbReference type="PROSITE" id="PS00028">
    <property type="entry name" value="ZINC_FINGER_C2H2_1"/>
    <property type="match status" value="1"/>
</dbReference>
<evidence type="ECO:0000256" key="6">
    <source>
        <dbReference type="ARBA" id="ARBA00023015"/>
    </source>
</evidence>
<evidence type="ECO:0000313" key="12">
    <source>
        <dbReference type="EMBL" id="KAA0194710.1"/>
    </source>
</evidence>
<dbReference type="SMART" id="SM00355">
    <property type="entry name" value="ZnF_C2H2"/>
    <property type="match status" value="2"/>
</dbReference>
<evidence type="ECO:0000256" key="5">
    <source>
        <dbReference type="ARBA" id="ARBA00022833"/>
    </source>
</evidence>
<evidence type="ECO:0000256" key="1">
    <source>
        <dbReference type="ARBA" id="ARBA00004123"/>
    </source>
</evidence>
<evidence type="ECO:0000256" key="10">
    <source>
        <dbReference type="PROSITE-ProRule" id="PRU00042"/>
    </source>
</evidence>
<evidence type="ECO:0000256" key="8">
    <source>
        <dbReference type="ARBA" id="ARBA00023163"/>
    </source>
</evidence>
<reference evidence="12" key="2">
    <citation type="journal article" date="2018" name="Environ. Sci. Technol.">
        <title>The Toxicogenome of Hyalella azteca: A Model for Sediment Ecotoxicology and Evolutionary Toxicology.</title>
        <authorList>
            <person name="Poynton H.C."/>
            <person name="Hasenbein S."/>
            <person name="Benoit J.B."/>
            <person name="Sepulveda M.S."/>
            <person name="Poelchau M.F."/>
            <person name="Hughes D.S.T."/>
            <person name="Murali S.C."/>
            <person name="Chen S."/>
            <person name="Glastad K.M."/>
            <person name="Goodisman M.A.D."/>
            <person name="Werren J.H."/>
            <person name="Vineis J.H."/>
            <person name="Bowen J.L."/>
            <person name="Friedrich M."/>
            <person name="Jones J."/>
            <person name="Robertson H.M."/>
            <person name="Feyereisen R."/>
            <person name="Mechler-Hickson A."/>
            <person name="Mathers N."/>
            <person name="Lee C.E."/>
            <person name="Colbourne J.K."/>
            <person name="Biales A."/>
            <person name="Johnston J.S."/>
            <person name="Wellborn G.A."/>
            <person name="Rosendale A.J."/>
            <person name="Cridge A.G."/>
            <person name="Munoz-Torres M.C."/>
            <person name="Bain P.A."/>
            <person name="Manny A.R."/>
            <person name="Major K.M."/>
            <person name="Lambert F.N."/>
            <person name="Vulpe C.D."/>
            <person name="Tuck P."/>
            <person name="Blalock B.J."/>
            <person name="Lin Y.Y."/>
            <person name="Smith M.E."/>
            <person name="Ochoa-Acuna H."/>
            <person name="Chen M.M."/>
            <person name="Childers C.P."/>
            <person name="Qu J."/>
            <person name="Dugan S."/>
            <person name="Lee S.L."/>
            <person name="Chao H."/>
            <person name="Dinh H."/>
            <person name="Han Y."/>
            <person name="Doddapaneni H."/>
            <person name="Worley K.C."/>
            <person name="Muzny D.M."/>
            <person name="Gibbs R.A."/>
            <person name="Richards S."/>
        </authorList>
    </citation>
    <scope>NUCLEOTIDE SEQUENCE</scope>
    <source>
        <strain evidence="12">HAZT.00-mixed</strain>
        <tissue evidence="12">Whole organism</tissue>
    </source>
</reference>
<dbReference type="PANTHER" id="PTHR24394">
    <property type="entry name" value="ZINC FINGER PROTEIN"/>
    <property type="match status" value="1"/>
</dbReference>
<evidence type="ECO:0000256" key="9">
    <source>
        <dbReference type="ARBA" id="ARBA00023242"/>
    </source>
</evidence>
<comment type="subcellular location">
    <subcellularLocation>
        <location evidence="1">Nucleus</location>
    </subcellularLocation>
</comment>
<dbReference type="Pfam" id="PF00096">
    <property type="entry name" value="zf-C2H2"/>
    <property type="match status" value="2"/>
</dbReference>
<evidence type="ECO:0000256" key="7">
    <source>
        <dbReference type="ARBA" id="ARBA00023125"/>
    </source>
</evidence>
<feature type="domain" description="C2H2-type" evidence="11">
    <location>
        <begin position="7"/>
        <end position="29"/>
    </location>
</feature>
<feature type="domain" description="C2H2-type" evidence="11">
    <location>
        <begin position="30"/>
        <end position="57"/>
    </location>
</feature>
<comment type="caution">
    <text evidence="12">The sequence shown here is derived from an EMBL/GenBank/DDBJ whole genome shotgun (WGS) entry which is preliminary data.</text>
</comment>
<protein>
    <recommendedName>
        <fullName evidence="11">C2H2-type domain-containing protein</fullName>
    </recommendedName>
</protein>